<dbReference type="PANTHER" id="PTHR33099">
    <property type="entry name" value="FE2OG DIOXYGENASE DOMAIN-CONTAINING PROTEIN"/>
    <property type="match status" value="1"/>
</dbReference>
<comment type="caution">
    <text evidence="4">The sequence shown here is derived from an EMBL/GenBank/DDBJ whole genome shotgun (WGS) entry which is preliminary data.</text>
</comment>
<dbReference type="PROSITE" id="PS51471">
    <property type="entry name" value="FE2OG_OXY"/>
    <property type="match status" value="1"/>
</dbReference>
<dbReference type="Proteomes" id="UP000194280">
    <property type="component" value="Unassembled WGS sequence"/>
</dbReference>
<feature type="non-terminal residue" evidence="4">
    <location>
        <position position="1"/>
    </location>
</feature>
<evidence type="ECO:0000256" key="2">
    <source>
        <dbReference type="SAM" id="MobiDB-lite"/>
    </source>
</evidence>
<keyword evidence="1" id="KW-0408">Iron</keyword>
<dbReference type="OrthoDB" id="27483at2759"/>
<dbReference type="VEuPathDB" id="FungiDB:BTJ68_11821"/>
<feature type="compositionally biased region" description="Basic and acidic residues" evidence="2">
    <location>
        <begin position="175"/>
        <end position="188"/>
    </location>
</feature>
<evidence type="ECO:0000313" key="5">
    <source>
        <dbReference type="Proteomes" id="UP000194280"/>
    </source>
</evidence>
<keyword evidence="1" id="KW-0560">Oxidoreductase</keyword>
<keyword evidence="1" id="KW-0479">Metal-binding</keyword>
<dbReference type="Gene3D" id="2.60.120.620">
    <property type="entry name" value="q2cbj1_9rhob like domain"/>
    <property type="match status" value="1"/>
</dbReference>
<organism evidence="4 5">
    <name type="scientific">Hortaea werneckii EXF-2000</name>
    <dbReference type="NCBI Taxonomy" id="1157616"/>
    <lineage>
        <taxon>Eukaryota</taxon>
        <taxon>Fungi</taxon>
        <taxon>Dikarya</taxon>
        <taxon>Ascomycota</taxon>
        <taxon>Pezizomycotina</taxon>
        <taxon>Dothideomycetes</taxon>
        <taxon>Dothideomycetidae</taxon>
        <taxon>Mycosphaerellales</taxon>
        <taxon>Teratosphaeriaceae</taxon>
        <taxon>Hortaea</taxon>
    </lineage>
</organism>
<dbReference type="Pfam" id="PF13640">
    <property type="entry name" value="2OG-FeII_Oxy_3"/>
    <property type="match status" value="1"/>
</dbReference>
<accession>A0A1Z5STY6</accession>
<dbReference type="GO" id="GO:0016491">
    <property type="term" value="F:oxidoreductase activity"/>
    <property type="evidence" value="ECO:0007669"/>
    <property type="project" value="UniProtKB-KW"/>
</dbReference>
<dbReference type="InterPro" id="IPR005123">
    <property type="entry name" value="Oxoglu/Fe-dep_dioxygenase_dom"/>
</dbReference>
<sequence>LYKLNVYSGPEGFFKPHVDTPRSASQIGSLVVCLPVEFSGGALAVRHQGQEIVYEWGTTTSSPPAAAVGTKDLISSPASAINWTAFYSDCEHEVLPLHSGNRITLTYNLFLSRGTVECEFVVEMLKGADLGVLGAVRAVGLRCSVERVEHFAGGRDVLDEGVWGRLAGKRGMMRREGLSGRPKEKVEDGYGEEIPSSLCPLDIGDDPNEEDCREPDEDDFDVSSPEEDSDDDMDDHRHPIVGDVVTRLRRQKTERLTWIGREGRPEGEVSGVYLAYGNEAELSTRYSSAALVVKIPSWMERRAGGVVGVSGGGGTRENPVVL</sequence>
<evidence type="ECO:0000259" key="3">
    <source>
        <dbReference type="PROSITE" id="PS51471"/>
    </source>
</evidence>
<dbReference type="InParanoid" id="A0A1Z5STY6"/>
<evidence type="ECO:0000313" key="4">
    <source>
        <dbReference type="EMBL" id="OTA24293.1"/>
    </source>
</evidence>
<dbReference type="PANTHER" id="PTHR33099:SF7">
    <property type="entry name" value="MYND-TYPE DOMAIN-CONTAINING PROTEIN"/>
    <property type="match status" value="1"/>
</dbReference>
<feature type="compositionally biased region" description="Acidic residues" evidence="2">
    <location>
        <begin position="203"/>
        <end position="233"/>
    </location>
</feature>
<dbReference type="GO" id="GO:0046872">
    <property type="term" value="F:metal ion binding"/>
    <property type="evidence" value="ECO:0007669"/>
    <property type="project" value="UniProtKB-KW"/>
</dbReference>
<dbReference type="STRING" id="1157616.A0A1Z5STY6"/>
<dbReference type="InterPro" id="IPR044862">
    <property type="entry name" value="Pro_4_hyd_alph_FE2OG_OXY"/>
</dbReference>
<feature type="region of interest" description="Disordered" evidence="2">
    <location>
        <begin position="175"/>
        <end position="238"/>
    </location>
</feature>
<name>A0A1Z5STY6_HORWE</name>
<evidence type="ECO:0000256" key="1">
    <source>
        <dbReference type="RuleBase" id="RU003682"/>
    </source>
</evidence>
<dbReference type="EMBL" id="MUNK01000250">
    <property type="protein sequence ID" value="OTA24293.1"/>
    <property type="molecule type" value="Genomic_DNA"/>
</dbReference>
<proteinExistence type="inferred from homology"/>
<reference evidence="4 5" key="1">
    <citation type="submission" date="2017-01" db="EMBL/GenBank/DDBJ databases">
        <title>The recent genome duplication of the halophilic yeast Hortaea werneckii: insights from long-read sequencing.</title>
        <authorList>
            <person name="Sinha S."/>
            <person name="Flibotte S."/>
            <person name="Neira M."/>
            <person name="Lenassi M."/>
            <person name="Gostincar C."/>
            <person name="Stajich J.E."/>
            <person name="Nislow C.E."/>
        </authorList>
    </citation>
    <scope>NUCLEOTIDE SEQUENCE [LARGE SCALE GENOMIC DNA]</scope>
    <source>
        <strain evidence="4 5">EXF-2000</strain>
    </source>
</reference>
<dbReference type="AlphaFoldDB" id="A0A1Z5STY6"/>
<keyword evidence="5" id="KW-1185">Reference proteome</keyword>
<protein>
    <recommendedName>
        <fullName evidence="3">Fe2OG dioxygenase domain-containing protein</fullName>
    </recommendedName>
</protein>
<comment type="similarity">
    <text evidence="1">Belongs to the iron/ascorbate-dependent oxidoreductase family.</text>
</comment>
<gene>
    <name evidence="4" type="ORF">BTJ68_11821</name>
</gene>
<feature type="domain" description="Fe2OG dioxygenase" evidence="3">
    <location>
        <begin position="1"/>
        <end position="113"/>
    </location>
</feature>